<feature type="signal peptide" evidence="2">
    <location>
        <begin position="1"/>
        <end position="21"/>
    </location>
</feature>
<feature type="domain" description="Ionotropic glutamate receptor C-terminal" evidence="4">
    <location>
        <begin position="26"/>
        <end position="246"/>
    </location>
</feature>
<proteinExistence type="predicted"/>
<dbReference type="Proteomes" id="UP000005824">
    <property type="component" value="Unassembled WGS sequence"/>
</dbReference>
<gene>
    <name evidence="5" type="ORF">CfE428DRAFT_4970</name>
</gene>
<organism evidence="5 6">
    <name type="scientific">Chthoniobacter flavus Ellin428</name>
    <dbReference type="NCBI Taxonomy" id="497964"/>
    <lineage>
        <taxon>Bacteria</taxon>
        <taxon>Pseudomonadati</taxon>
        <taxon>Verrucomicrobiota</taxon>
        <taxon>Spartobacteria</taxon>
        <taxon>Chthoniobacterales</taxon>
        <taxon>Chthoniobacteraceae</taxon>
        <taxon>Chthoniobacter</taxon>
    </lineage>
</organism>
<evidence type="ECO:0000313" key="5">
    <source>
        <dbReference type="EMBL" id="EDY17453.1"/>
    </source>
</evidence>
<evidence type="ECO:0000313" key="6">
    <source>
        <dbReference type="Proteomes" id="UP000005824"/>
    </source>
</evidence>
<dbReference type="AlphaFoldDB" id="B4D7T0"/>
<keyword evidence="1 2" id="KW-0732">Signal</keyword>
<dbReference type="InParanoid" id="B4D7T0"/>
<dbReference type="FunCoup" id="B4D7T0">
    <property type="interactions" value="144"/>
</dbReference>
<sequence length="260" mass="28531">MKAAQTLTLLFLFLSLSLVRASDNTPLVVGMDLSYPPFETRDTKGAPSGVSVDLAYALGASLHRPVKIENIPFSGLIPALKTNRIDLVISSMTATPERAQSIDFSEPYLKTGLCLLVGAKSDIQSITDLDQVGRTAAVVKGTTAHIYATQHLKLARILVLDQPASCVLEVVQGKANAFLFDQLSNLQNWRKNSTTTRAILTPFQSEDWAIGLRKGNDSLRAQVNEFLKDYKTKGGFEKLGDKWLSEQKAEFQKLGVPFVF</sequence>
<dbReference type="InterPro" id="IPR001320">
    <property type="entry name" value="Iontro_rcpt_C"/>
</dbReference>
<evidence type="ECO:0000259" key="3">
    <source>
        <dbReference type="SMART" id="SM00062"/>
    </source>
</evidence>
<dbReference type="GO" id="GO:0016020">
    <property type="term" value="C:membrane"/>
    <property type="evidence" value="ECO:0007669"/>
    <property type="project" value="InterPro"/>
</dbReference>
<dbReference type="GO" id="GO:0015276">
    <property type="term" value="F:ligand-gated monoatomic ion channel activity"/>
    <property type="evidence" value="ECO:0007669"/>
    <property type="project" value="InterPro"/>
</dbReference>
<dbReference type="InterPro" id="IPR001638">
    <property type="entry name" value="Solute-binding_3/MltF_N"/>
</dbReference>
<protein>
    <submittedName>
        <fullName evidence="5">Extracellular solute-binding protein family 3</fullName>
    </submittedName>
</protein>
<dbReference type="PANTHER" id="PTHR35936:SF17">
    <property type="entry name" value="ARGININE-BINDING EXTRACELLULAR PROTEIN ARTP"/>
    <property type="match status" value="1"/>
</dbReference>
<feature type="domain" description="Solute-binding protein family 3/N-terminal" evidence="3">
    <location>
        <begin position="26"/>
        <end position="247"/>
    </location>
</feature>
<dbReference type="eggNOG" id="COG0834">
    <property type="taxonomic scope" value="Bacteria"/>
</dbReference>
<comment type="caution">
    <text evidence="5">The sequence shown here is derived from an EMBL/GenBank/DDBJ whole genome shotgun (WGS) entry which is preliminary data.</text>
</comment>
<keyword evidence="6" id="KW-1185">Reference proteome</keyword>
<dbReference type="EMBL" id="ABVL01000019">
    <property type="protein sequence ID" value="EDY17453.1"/>
    <property type="molecule type" value="Genomic_DNA"/>
</dbReference>
<dbReference type="Gene3D" id="3.40.190.10">
    <property type="entry name" value="Periplasmic binding protein-like II"/>
    <property type="match status" value="2"/>
</dbReference>
<evidence type="ECO:0000256" key="2">
    <source>
        <dbReference type="SAM" id="SignalP"/>
    </source>
</evidence>
<feature type="chain" id="PRO_5002800549" evidence="2">
    <location>
        <begin position="22"/>
        <end position="260"/>
    </location>
</feature>
<dbReference type="PANTHER" id="PTHR35936">
    <property type="entry name" value="MEMBRANE-BOUND LYTIC MUREIN TRANSGLYCOSYLASE F"/>
    <property type="match status" value="1"/>
</dbReference>
<dbReference type="CDD" id="cd13629">
    <property type="entry name" value="PBP2_Dsm1740"/>
    <property type="match status" value="1"/>
</dbReference>
<evidence type="ECO:0000256" key="1">
    <source>
        <dbReference type="ARBA" id="ARBA00022729"/>
    </source>
</evidence>
<dbReference type="SMART" id="SM00079">
    <property type="entry name" value="PBPe"/>
    <property type="match status" value="1"/>
</dbReference>
<dbReference type="SUPFAM" id="SSF53850">
    <property type="entry name" value="Periplasmic binding protein-like II"/>
    <property type="match status" value="1"/>
</dbReference>
<dbReference type="Pfam" id="PF00497">
    <property type="entry name" value="SBP_bac_3"/>
    <property type="match status" value="1"/>
</dbReference>
<accession>B4D7T0</accession>
<evidence type="ECO:0000259" key="4">
    <source>
        <dbReference type="SMART" id="SM00079"/>
    </source>
</evidence>
<name>B4D7T0_9BACT</name>
<dbReference type="SMART" id="SM00062">
    <property type="entry name" value="PBPb"/>
    <property type="match status" value="1"/>
</dbReference>
<reference evidence="5 6" key="1">
    <citation type="journal article" date="2011" name="J. Bacteriol.">
        <title>Genome sequence of Chthoniobacter flavus Ellin428, an aerobic heterotrophic soil bacterium.</title>
        <authorList>
            <person name="Kant R."/>
            <person name="van Passel M.W."/>
            <person name="Palva A."/>
            <person name="Lucas S."/>
            <person name="Lapidus A."/>
            <person name="Glavina Del Rio T."/>
            <person name="Dalin E."/>
            <person name="Tice H."/>
            <person name="Bruce D."/>
            <person name="Goodwin L."/>
            <person name="Pitluck S."/>
            <person name="Larimer F.W."/>
            <person name="Land M.L."/>
            <person name="Hauser L."/>
            <person name="Sangwan P."/>
            <person name="de Vos W.M."/>
            <person name="Janssen P.H."/>
            <person name="Smidt H."/>
        </authorList>
    </citation>
    <scope>NUCLEOTIDE SEQUENCE [LARGE SCALE GENOMIC DNA]</scope>
    <source>
        <strain evidence="5 6">Ellin428</strain>
    </source>
</reference>
<dbReference type="RefSeq" id="WP_006982291.1">
    <property type="nucleotide sequence ID" value="NZ_ABVL01000019.1"/>
</dbReference>
<dbReference type="STRING" id="497964.CfE428DRAFT_4970"/>